<reference evidence="10" key="1">
    <citation type="submission" date="2012-02" db="EMBL/GenBank/DDBJ databases">
        <title>The complete genome of Solitalea canadensis DSM 3403.</title>
        <authorList>
            <consortium name="US DOE Joint Genome Institute (JGI-PGF)"/>
            <person name="Lucas S."/>
            <person name="Copeland A."/>
            <person name="Lapidus A."/>
            <person name="Glavina del Rio T."/>
            <person name="Dalin E."/>
            <person name="Tice H."/>
            <person name="Bruce D."/>
            <person name="Goodwin L."/>
            <person name="Pitluck S."/>
            <person name="Peters L."/>
            <person name="Ovchinnikova G."/>
            <person name="Lu M."/>
            <person name="Kyrpides N."/>
            <person name="Mavromatis K."/>
            <person name="Ivanova N."/>
            <person name="Brettin T."/>
            <person name="Detter J.C."/>
            <person name="Han C."/>
            <person name="Larimer F."/>
            <person name="Land M."/>
            <person name="Hauser L."/>
            <person name="Markowitz V."/>
            <person name="Cheng J.-F."/>
            <person name="Hugenholtz P."/>
            <person name="Woyke T."/>
            <person name="Wu D."/>
            <person name="Spring S."/>
            <person name="Schroeder M."/>
            <person name="Kopitz M."/>
            <person name="Brambilla E."/>
            <person name="Klenk H.-P."/>
            <person name="Eisen J.A."/>
        </authorList>
    </citation>
    <scope>NUCLEOTIDE SEQUENCE</scope>
    <source>
        <strain evidence="10">DSM 3403</strain>
    </source>
</reference>
<dbReference type="Gene3D" id="6.10.340.10">
    <property type="match status" value="1"/>
</dbReference>
<dbReference type="PANTHER" id="PTHR45436:SF5">
    <property type="entry name" value="SENSOR HISTIDINE KINASE TRCS"/>
    <property type="match status" value="1"/>
</dbReference>
<dbReference type="STRING" id="929556.Solca_1063"/>
<dbReference type="SUPFAM" id="SSF47384">
    <property type="entry name" value="Homodimeric domain of signal transducing histidine kinase"/>
    <property type="match status" value="1"/>
</dbReference>
<evidence type="ECO:0000313" key="10">
    <source>
        <dbReference type="EMBL" id="AFD06170.1"/>
    </source>
</evidence>
<evidence type="ECO:0000256" key="1">
    <source>
        <dbReference type="ARBA" id="ARBA00000085"/>
    </source>
</evidence>
<evidence type="ECO:0000256" key="5">
    <source>
        <dbReference type="ARBA" id="ARBA00022692"/>
    </source>
</evidence>
<dbReference type="GO" id="GO:0000155">
    <property type="term" value="F:phosphorelay sensor kinase activity"/>
    <property type="evidence" value="ECO:0007669"/>
    <property type="project" value="InterPro"/>
</dbReference>
<evidence type="ECO:0000256" key="7">
    <source>
        <dbReference type="ARBA" id="ARBA00022989"/>
    </source>
</evidence>
<evidence type="ECO:0000259" key="9">
    <source>
        <dbReference type="PROSITE" id="PS50109"/>
    </source>
</evidence>
<dbReference type="HOGENOM" id="CLU_000445_89_35_10"/>
<evidence type="ECO:0000256" key="3">
    <source>
        <dbReference type="ARBA" id="ARBA00022553"/>
    </source>
</evidence>
<dbReference type="PANTHER" id="PTHR45436">
    <property type="entry name" value="SENSOR HISTIDINE KINASE YKOH"/>
    <property type="match status" value="1"/>
</dbReference>
<dbReference type="eggNOG" id="COG2205">
    <property type="taxonomic scope" value="Bacteria"/>
</dbReference>
<dbReference type="InterPro" id="IPR003594">
    <property type="entry name" value="HATPase_dom"/>
</dbReference>
<evidence type="ECO:0000256" key="4">
    <source>
        <dbReference type="ARBA" id="ARBA00022679"/>
    </source>
</evidence>
<keyword evidence="11" id="KW-1185">Reference proteome</keyword>
<comment type="catalytic activity">
    <reaction evidence="1">
        <text>ATP + protein L-histidine = ADP + protein N-phospho-L-histidine.</text>
        <dbReference type="EC" id="2.7.13.3"/>
    </reaction>
</comment>
<dbReference type="CDD" id="cd00075">
    <property type="entry name" value="HATPase"/>
    <property type="match status" value="1"/>
</dbReference>
<organism evidence="10 11">
    <name type="scientific">Solitalea canadensis (strain ATCC 29591 / DSM 3403 / JCM 21819 / LMG 8368 / NBRC 15130 / NCIMB 12057 / USAM 9D)</name>
    <name type="common">Flexibacter canadensis</name>
    <dbReference type="NCBI Taxonomy" id="929556"/>
    <lineage>
        <taxon>Bacteria</taxon>
        <taxon>Pseudomonadati</taxon>
        <taxon>Bacteroidota</taxon>
        <taxon>Sphingobacteriia</taxon>
        <taxon>Sphingobacteriales</taxon>
        <taxon>Sphingobacteriaceae</taxon>
        <taxon>Solitalea</taxon>
    </lineage>
</organism>
<dbReference type="InterPro" id="IPR005467">
    <property type="entry name" value="His_kinase_dom"/>
</dbReference>
<keyword evidence="8" id="KW-0472">Membrane</keyword>
<protein>
    <recommendedName>
        <fullName evidence="2">histidine kinase</fullName>
        <ecNumber evidence="2">2.7.13.3</ecNumber>
    </recommendedName>
</protein>
<dbReference type="EC" id="2.7.13.3" evidence="2"/>
<dbReference type="InterPro" id="IPR003661">
    <property type="entry name" value="HisK_dim/P_dom"/>
</dbReference>
<dbReference type="GO" id="GO:0005886">
    <property type="term" value="C:plasma membrane"/>
    <property type="evidence" value="ECO:0007669"/>
    <property type="project" value="TreeGrafter"/>
</dbReference>
<dbReference type="CDD" id="cd00082">
    <property type="entry name" value="HisKA"/>
    <property type="match status" value="1"/>
</dbReference>
<keyword evidence="6 10" id="KW-0418">Kinase</keyword>
<dbReference type="PROSITE" id="PS50109">
    <property type="entry name" value="HIS_KIN"/>
    <property type="match status" value="1"/>
</dbReference>
<dbReference type="Gene3D" id="3.30.565.10">
    <property type="entry name" value="Histidine kinase-like ATPase, C-terminal domain"/>
    <property type="match status" value="1"/>
</dbReference>
<dbReference type="InterPro" id="IPR050428">
    <property type="entry name" value="TCS_sensor_his_kinase"/>
</dbReference>
<name>H8KVB2_SOLCM</name>
<dbReference type="SMART" id="SM00388">
    <property type="entry name" value="HisKA"/>
    <property type="match status" value="1"/>
</dbReference>
<dbReference type="Pfam" id="PF00512">
    <property type="entry name" value="HisKA"/>
    <property type="match status" value="1"/>
</dbReference>
<evidence type="ECO:0000256" key="2">
    <source>
        <dbReference type="ARBA" id="ARBA00012438"/>
    </source>
</evidence>
<keyword evidence="3" id="KW-0597">Phosphoprotein</keyword>
<keyword evidence="5 8" id="KW-0812">Transmembrane</keyword>
<dbReference type="OrthoDB" id="1522504at2"/>
<evidence type="ECO:0000313" key="11">
    <source>
        <dbReference type="Proteomes" id="UP000007590"/>
    </source>
</evidence>
<feature type="domain" description="Histidine kinase" evidence="9">
    <location>
        <begin position="217"/>
        <end position="419"/>
    </location>
</feature>
<dbReference type="SUPFAM" id="SSF55874">
    <property type="entry name" value="ATPase domain of HSP90 chaperone/DNA topoisomerase II/histidine kinase"/>
    <property type="match status" value="1"/>
</dbReference>
<feature type="transmembrane region" description="Helical" evidence="8">
    <location>
        <begin position="12"/>
        <end position="35"/>
    </location>
</feature>
<feature type="transmembrane region" description="Helical" evidence="8">
    <location>
        <begin position="128"/>
        <end position="150"/>
    </location>
</feature>
<dbReference type="InterPro" id="IPR036890">
    <property type="entry name" value="HATPase_C_sf"/>
</dbReference>
<dbReference type="RefSeq" id="WP_014679397.1">
    <property type="nucleotide sequence ID" value="NC_017770.1"/>
</dbReference>
<dbReference type="KEGG" id="scn:Solca_1063"/>
<sequence length="419" mass="48329">MKLAQKYNRINIAVTILIFIAGSVSFYFILSYILLQQLDNTLTTEQQEIIQYAREHKYFPEVLQANDQSVVYSELQGPIAFSGFRSVKIDDPKNDKHEHRRELIFSINIAQKDYQVVVSKSQVETEELLRLIILVTFVMIALILLAAYLINRTVLRRLWQPFYQSIEEIKKYDLSTNTKLTLATTDIDEFSLLNNSVSNMTDRVQHDYTILKEFTGNAAHEMQTPLAVIRSKLEVLMQNETVLKENIQPVIEIEQFVNKLTRLNQSLLLLTKIENNSFKLNENVQFDIILIQKLIELSDIIEASAIRITTTIEPVEIKFHVLLAEVLISNLLNNAIRYNYEGGEINITLNQASFIISNTSLVGKLNQQMVFQRFYRHENTVKEGNGLGLSIVKQICELAGLKYNYAFIDNQHVFHISFS</sequence>
<gene>
    <name evidence="10" type="ordered locus">Solca_1063</name>
</gene>
<dbReference type="InterPro" id="IPR036097">
    <property type="entry name" value="HisK_dim/P_sf"/>
</dbReference>
<dbReference type="SMART" id="SM00387">
    <property type="entry name" value="HATPase_c"/>
    <property type="match status" value="1"/>
</dbReference>
<keyword evidence="7 8" id="KW-1133">Transmembrane helix</keyword>
<keyword evidence="4" id="KW-0808">Transferase</keyword>
<dbReference type="AlphaFoldDB" id="H8KVB2"/>
<evidence type="ECO:0000256" key="8">
    <source>
        <dbReference type="SAM" id="Phobius"/>
    </source>
</evidence>
<dbReference type="Proteomes" id="UP000007590">
    <property type="component" value="Chromosome"/>
</dbReference>
<dbReference type="EMBL" id="CP003349">
    <property type="protein sequence ID" value="AFD06170.1"/>
    <property type="molecule type" value="Genomic_DNA"/>
</dbReference>
<accession>H8KVB2</accession>
<dbReference type="Pfam" id="PF02518">
    <property type="entry name" value="HATPase_c"/>
    <property type="match status" value="1"/>
</dbReference>
<dbReference type="Gene3D" id="1.10.287.130">
    <property type="match status" value="1"/>
</dbReference>
<evidence type="ECO:0000256" key="6">
    <source>
        <dbReference type="ARBA" id="ARBA00022777"/>
    </source>
</evidence>
<proteinExistence type="predicted"/>